<comment type="similarity">
    <text evidence="1">Belongs to the flavin monoamine oxidase family.</text>
</comment>
<dbReference type="Pfam" id="PF13450">
    <property type="entry name" value="NAD_binding_8"/>
    <property type="match status" value="1"/>
</dbReference>
<sequence length="101" mass="10787">MDEEECFKVAVVGGGLAGLSAAEVLSSSTIFRKEDVVVLEASSSLGGRIQSVSGLAPWPVEIGPEFLHGTQNSSIKKLVDEMGCVQRELNFHILPILTFGR</sequence>
<dbReference type="AlphaFoldDB" id="A0A176VED8"/>
<dbReference type="GO" id="GO:0016491">
    <property type="term" value="F:oxidoreductase activity"/>
    <property type="evidence" value="ECO:0007669"/>
    <property type="project" value="TreeGrafter"/>
</dbReference>
<dbReference type="Gene3D" id="3.50.50.60">
    <property type="entry name" value="FAD/NAD(P)-binding domain"/>
    <property type="match status" value="1"/>
</dbReference>
<protein>
    <recommendedName>
        <fullName evidence="4">Amine oxidase domain-containing protein</fullName>
    </recommendedName>
</protein>
<evidence type="ECO:0000256" key="1">
    <source>
        <dbReference type="ARBA" id="ARBA00005995"/>
    </source>
</evidence>
<dbReference type="InterPro" id="IPR050281">
    <property type="entry name" value="Flavin_monoamine_oxidase"/>
</dbReference>
<dbReference type="Proteomes" id="UP000077202">
    <property type="component" value="Unassembled WGS sequence"/>
</dbReference>
<evidence type="ECO:0000313" key="3">
    <source>
        <dbReference type="Proteomes" id="UP000077202"/>
    </source>
</evidence>
<gene>
    <name evidence="2" type="ORF">AXG93_2556s1040</name>
</gene>
<name>A0A176VED8_MARPO</name>
<accession>A0A176VED8</accession>
<keyword evidence="3" id="KW-1185">Reference proteome</keyword>
<evidence type="ECO:0008006" key="4">
    <source>
        <dbReference type="Google" id="ProtNLM"/>
    </source>
</evidence>
<dbReference type="EMBL" id="LVLJ01003999">
    <property type="protein sequence ID" value="OAE18833.1"/>
    <property type="molecule type" value="Genomic_DNA"/>
</dbReference>
<dbReference type="PANTHER" id="PTHR10742">
    <property type="entry name" value="FLAVIN MONOAMINE OXIDASE"/>
    <property type="match status" value="1"/>
</dbReference>
<dbReference type="InterPro" id="IPR036188">
    <property type="entry name" value="FAD/NAD-bd_sf"/>
</dbReference>
<evidence type="ECO:0000313" key="2">
    <source>
        <dbReference type="EMBL" id="OAE18833.1"/>
    </source>
</evidence>
<reference evidence="2" key="1">
    <citation type="submission" date="2016-03" db="EMBL/GenBank/DDBJ databases">
        <title>Mechanisms controlling the formation of the plant cell surface in tip-growing cells are functionally conserved among land plants.</title>
        <authorList>
            <person name="Honkanen S."/>
            <person name="Jones V.A."/>
            <person name="Morieri G."/>
            <person name="Champion C."/>
            <person name="Hetherington A.J."/>
            <person name="Kelly S."/>
            <person name="Saint-Marcoux D."/>
            <person name="Proust H."/>
            <person name="Prescott H."/>
            <person name="Dolan L."/>
        </authorList>
    </citation>
    <scope>NUCLEOTIDE SEQUENCE [LARGE SCALE GENOMIC DNA]</scope>
    <source>
        <tissue evidence="2">Whole gametophyte</tissue>
    </source>
</reference>
<proteinExistence type="inferred from homology"/>
<comment type="caution">
    <text evidence="2">The sequence shown here is derived from an EMBL/GenBank/DDBJ whole genome shotgun (WGS) entry which is preliminary data.</text>
</comment>
<dbReference type="SUPFAM" id="SSF51905">
    <property type="entry name" value="FAD/NAD(P)-binding domain"/>
    <property type="match status" value="1"/>
</dbReference>
<organism evidence="2 3">
    <name type="scientific">Marchantia polymorpha subsp. ruderalis</name>
    <dbReference type="NCBI Taxonomy" id="1480154"/>
    <lineage>
        <taxon>Eukaryota</taxon>
        <taxon>Viridiplantae</taxon>
        <taxon>Streptophyta</taxon>
        <taxon>Embryophyta</taxon>
        <taxon>Marchantiophyta</taxon>
        <taxon>Marchantiopsida</taxon>
        <taxon>Marchantiidae</taxon>
        <taxon>Marchantiales</taxon>
        <taxon>Marchantiaceae</taxon>
        <taxon>Marchantia</taxon>
    </lineage>
</organism>
<dbReference type="PANTHER" id="PTHR10742:SF418">
    <property type="entry name" value="AMINE OXIDASE DOMAIN-CONTAINING PROTEIN"/>
    <property type="match status" value="1"/>
</dbReference>